<proteinExistence type="predicted"/>
<comment type="caution">
    <text evidence="1">The sequence shown here is derived from an EMBL/GenBank/DDBJ whole genome shotgun (WGS) entry which is preliminary data.</text>
</comment>
<sequence>MKIEREAINVPHAFLLVIPAKAGIHRQCAAWIPAFAGMTRGTAEFQG</sequence>
<dbReference type="Proteomes" id="UP001620409">
    <property type="component" value="Unassembled WGS sequence"/>
</dbReference>
<evidence type="ECO:0000313" key="1">
    <source>
        <dbReference type="EMBL" id="MFK2853067.1"/>
    </source>
</evidence>
<name>A0ABW8ID18_9GAMM</name>
<evidence type="ECO:0000313" key="2">
    <source>
        <dbReference type="Proteomes" id="UP001620409"/>
    </source>
</evidence>
<keyword evidence="2" id="KW-1185">Reference proteome</keyword>
<gene>
    <name evidence="1" type="ORF">ISP18_00480</name>
</gene>
<reference evidence="1 2" key="1">
    <citation type="submission" date="2020-10" db="EMBL/GenBank/DDBJ databases">
        <title>Phylogeny of dyella-like bacteria.</title>
        <authorList>
            <person name="Fu J."/>
        </authorList>
    </citation>
    <scope>NUCLEOTIDE SEQUENCE [LARGE SCALE GENOMIC DNA]</scope>
    <source>
        <strain evidence="1 2">DHG40</strain>
    </source>
</reference>
<dbReference type="EMBL" id="JADIKI010000020">
    <property type="protein sequence ID" value="MFK2853067.1"/>
    <property type="molecule type" value="Genomic_DNA"/>
</dbReference>
<organism evidence="1 2">
    <name type="scientific">Dyella humi</name>
    <dbReference type="NCBI Taxonomy" id="1770547"/>
    <lineage>
        <taxon>Bacteria</taxon>
        <taxon>Pseudomonadati</taxon>
        <taxon>Pseudomonadota</taxon>
        <taxon>Gammaproteobacteria</taxon>
        <taxon>Lysobacterales</taxon>
        <taxon>Rhodanobacteraceae</taxon>
        <taxon>Dyella</taxon>
    </lineage>
</organism>
<protein>
    <submittedName>
        <fullName evidence="1">Uncharacterized protein</fullName>
    </submittedName>
</protein>
<dbReference type="RefSeq" id="WP_380016072.1">
    <property type="nucleotide sequence ID" value="NZ_JADIKI010000020.1"/>
</dbReference>
<accession>A0ABW8ID18</accession>